<evidence type="ECO:0000256" key="2">
    <source>
        <dbReference type="ARBA" id="ARBA00023125"/>
    </source>
</evidence>
<dbReference type="EMBL" id="JNHM01000176">
    <property type="protein sequence ID" value="KDS43391.1"/>
    <property type="molecule type" value="Genomic_DNA"/>
</dbReference>
<evidence type="ECO:0000259" key="4">
    <source>
        <dbReference type="PROSITE" id="PS01124"/>
    </source>
</evidence>
<dbReference type="AlphaFoldDB" id="A0A069SER8"/>
<dbReference type="PANTHER" id="PTHR43280:SF29">
    <property type="entry name" value="ARAC-FAMILY TRANSCRIPTIONAL REGULATOR"/>
    <property type="match status" value="1"/>
</dbReference>
<dbReference type="PROSITE" id="PS01124">
    <property type="entry name" value="HTH_ARAC_FAMILY_2"/>
    <property type="match status" value="1"/>
</dbReference>
<dbReference type="GO" id="GO:0043565">
    <property type="term" value="F:sequence-specific DNA binding"/>
    <property type="evidence" value="ECO:0007669"/>
    <property type="project" value="InterPro"/>
</dbReference>
<dbReference type="Proteomes" id="UP000027661">
    <property type="component" value="Unassembled WGS sequence"/>
</dbReference>
<dbReference type="PANTHER" id="PTHR43280">
    <property type="entry name" value="ARAC-FAMILY TRANSCRIPTIONAL REGULATOR"/>
    <property type="match status" value="1"/>
</dbReference>
<organism evidence="6 7">
    <name type="scientific">Phocaeicola vulgatus str. 3975 RP4</name>
    <dbReference type="NCBI Taxonomy" id="1339352"/>
    <lineage>
        <taxon>Bacteria</taxon>
        <taxon>Pseudomonadati</taxon>
        <taxon>Bacteroidota</taxon>
        <taxon>Bacteroidia</taxon>
        <taxon>Bacteroidales</taxon>
        <taxon>Bacteroidaceae</taxon>
        <taxon>Phocaeicola</taxon>
    </lineage>
</organism>
<evidence type="ECO:0000313" key="7">
    <source>
        <dbReference type="Proteomes" id="UP000027661"/>
    </source>
</evidence>
<dbReference type="PATRIC" id="fig|1339352.3.peg.2709"/>
<keyword evidence="2" id="KW-0238">DNA-binding</keyword>
<name>A0A069SER8_PHOVU</name>
<accession>A0A069SER8</accession>
<keyword evidence="1" id="KW-0805">Transcription regulation</keyword>
<evidence type="ECO:0000256" key="3">
    <source>
        <dbReference type="ARBA" id="ARBA00023163"/>
    </source>
</evidence>
<evidence type="ECO:0000313" key="6">
    <source>
        <dbReference type="EMBL" id="KDS52822.1"/>
    </source>
</evidence>
<dbReference type="SUPFAM" id="SSF46689">
    <property type="entry name" value="Homeodomain-like"/>
    <property type="match status" value="1"/>
</dbReference>
<keyword evidence="3" id="KW-0804">Transcription</keyword>
<gene>
    <name evidence="6" type="ORF">M099_2818</name>
    <name evidence="5" type="ORF">M099_4550</name>
</gene>
<dbReference type="InterPro" id="IPR018060">
    <property type="entry name" value="HTH_AraC"/>
</dbReference>
<dbReference type="EMBL" id="JNHM01000033">
    <property type="protein sequence ID" value="KDS52822.1"/>
    <property type="molecule type" value="Genomic_DNA"/>
</dbReference>
<dbReference type="Gene3D" id="1.10.10.60">
    <property type="entry name" value="Homeodomain-like"/>
    <property type="match status" value="1"/>
</dbReference>
<protein>
    <submittedName>
        <fullName evidence="6">Bacterial regulatory helix-turn-helix s, AraC family protein</fullName>
    </submittedName>
</protein>
<sequence>MIDTNQTYLSNVVNKYFNCNLKELLNTYRVEYAKELLHAGKCSLEELPQRCGFASRSAFYASFSKIVGMSPLRFLAREQNNLLLESMIYV</sequence>
<proteinExistence type="predicted"/>
<comment type="caution">
    <text evidence="6">The sequence shown here is derived from an EMBL/GenBank/DDBJ whole genome shotgun (WGS) entry which is preliminary data.</text>
</comment>
<feature type="domain" description="HTH araC/xylS-type" evidence="4">
    <location>
        <begin position="1"/>
        <end position="77"/>
    </location>
</feature>
<dbReference type="GO" id="GO:0003700">
    <property type="term" value="F:DNA-binding transcription factor activity"/>
    <property type="evidence" value="ECO:0007669"/>
    <property type="project" value="InterPro"/>
</dbReference>
<evidence type="ECO:0000313" key="5">
    <source>
        <dbReference type="EMBL" id="KDS43391.1"/>
    </source>
</evidence>
<dbReference type="InterPro" id="IPR009057">
    <property type="entry name" value="Homeodomain-like_sf"/>
</dbReference>
<evidence type="ECO:0000256" key="1">
    <source>
        <dbReference type="ARBA" id="ARBA00023015"/>
    </source>
</evidence>
<reference evidence="6 7" key="1">
    <citation type="submission" date="2014-04" db="EMBL/GenBank/DDBJ databases">
        <authorList>
            <person name="Sears C."/>
            <person name="Carroll K."/>
            <person name="Sack B.R."/>
            <person name="Qadri F."/>
            <person name="Myers L.L."/>
            <person name="Chung G.-T."/>
            <person name="Escheverria P."/>
            <person name="Fraser C.M."/>
            <person name="Sadzewicz L."/>
            <person name="Shefchek K.A."/>
            <person name="Tallon L."/>
            <person name="Das S.P."/>
            <person name="Daugherty S."/>
            <person name="Mongodin E.F."/>
        </authorList>
    </citation>
    <scope>NUCLEOTIDE SEQUENCE [LARGE SCALE GENOMIC DNA]</scope>
    <source>
        <strain evidence="6 7">3975 RP4</strain>
    </source>
</reference>
<dbReference type="Pfam" id="PF12833">
    <property type="entry name" value="HTH_18"/>
    <property type="match status" value="1"/>
</dbReference>
<dbReference type="SMART" id="SM00342">
    <property type="entry name" value="HTH_ARAC"/>
    <property type="match status" value="1"/>
</dbReference>